<accession>A0A6M7WR01</accession>
<evidence type="ECO:0000313" key="2">
    <source>
        <dbReference type="EMBL" id="QKD04385.1"/>
    </source>
</evidence>
<keyword evidence="1" id="KW-0812">Transmembrane</keyword>
<feature type="transmembrane region" description="Helical" evidence="1">
    <location>
        <begin position="72"/>
        <end position="92"/>
    </location>
</feature>
<gene>
    <name evidence="2" type="ORF">EB235_25270</name>
</gene>
<dbReference type="AlphaFoldDB" id="A0A6M7WR01"/>
<feature type="transmembrane region" description="Helical" evidence="1">
    <location>
        <begin position="210"/>
        <end position="232"/>
    </location>
</feature>
<dbReference type="Proteomes" id="UP000503017">
    <property type="component" value="Chromosome"/>
</dbReference>
<feature type="transmembrane region" description="Helical" evidence="1">
    <location>
        <begin position="179"/>
        <end position="198"/>
    </location>
</feature>
<feature type="transmembrane region" description="Helical" evidence="1">
    <location>
        <begin position="113"/>
        <end position="140"/>
    </location>
</feature>
<keyword evidence="1" id="KW-1133">Transmembrane helix</keyword>
<organism evidence="2 3">
    <name type="scientific">Mesorhizobium loti R88b</name>
    <dbReference type="NCBI Taxonomy" id="935548"/>
    <lineage>
        <taxon>Bacteria</taxon>
        <taxon>Pseudomonadati</taxon>
        <taxon>Pseudomonadota</taxon>
        <taxon>Alphaproteobacteria</taxon>
        <taxon>Hyphomicrobiales</taxon>
        <taxon>Phyllobacteriaceae</taxon>
        <taxon>Mesorhizobium</taxon>
    </lineage>
</organism>
<evidence type="ECO:0000256" key="1">
    <source>
        <dbReference type="SAM" id="Phobius"/>
    </source>
</evidence>
<dbReference type="RefSeq" id="WP_027034727.1">
    <property type="nucleotide sequence ID" value="NZ_CP033367.1"/>
</dbReference>
<feature type="transmembrane region" description="Helical" evidence="1">
    <location>
        <begin position="30"/>
        <end position="52"/>
    </location>
</feature>
<name>A0A6M7WR01_RHILI</name>
<feature type="transmembrane region" description="Helical" evidence="1">
    <location>
        <begin position="146"/>
        <end position="167"/>
    </location>
</feature>
<protein>
    <recommendedName>
        <fullName evidence="4">Glycerophosphoryl diester phosphodiesterase membrane domain-containing protein</fullName>
    </recommendedName>
</protein>
<proteinExistence type="predicted"/>
<sequence>MASVTLDQRDRFRIGRVLGDSFAVIGRNPAVCLGLGLIFYAVPNFAFSIWFWKSVTLMEHGTPEFSAQRVTLSAIGAVGYVVLLSFLQSALMRVAIEDLNGKRPLIRDCIGTAFAFLLPAIGISLLVGLGVLFGFVLLVVPGLLLLGRWFVAVPALIQERVGVFGSLRRSRDLTAGSRWSVIAVWLVVFAATLAINFSLKRLTFSFGAPIGFFLSAVLAAAEFVVGSILPAVSYVELRRVKEGASVDELAEIFS</sequence>
<evidence type="ECO:0008006" key="4">
    <source>
        <dbReference type="Google" id="ProtNLM"/>
    </source>
</evidence>
<dbReference type="EMBL" id="CP033367">
    <property type="protein sequence ID" value="QKD04385.1"/>
    <property type="molecule type" value="Genomic_DNA"/>
</dbReference>
<reference evidence="2 3" key="1">
    <citation type="submission" date="2018-10" db="EMBL/GenBank/DDBJ databases">
        <authorList>
            <person name="Perry B.J."/>
            <person name="Sullivan J.T."/>
            <person name="Murphy R.J.T."/>
            <person name="Ramsay J.P."/>
            <person name="Ronson C.W."/>
        </authorList>
    </citation>
    <scope>NUCLEOTIDE SEQUENCE [LARGE SCALE GENOMIC DNA]</scope>
    <source>
        <strain evidence="2 3">R88b</strain>
    </source>
</reference>
<keyword evidence="1" id="KW-0472">Membrane</keyword>
<evidence type="ECO:0000313" key="3">
    <source>
        <dbReference type="Proteomes" id="UP000503017"/>
    </source>
</evidence>